<keyword evidence="6 17" id="KW-0732">Signal</keyword>
<evidence type="ECO:0000256" key="6">
    <source>
        <dbReference type="ARBA" id="ARBA00022729"/>
    </source>
</evidence>
<evidence type="ECO:0008006" key="22">
    <source>
        <dbReference type="Google" id="ProtNLM"/>
    </source>
</evidence>
<evidence type="ECO:0000256" key="5">
    <source>
        <dbReference type="ARBA" id="ARBA00022692"/>
    </source>
</evidence>
<evidence type="ECO:0000256" key="2">
    <source>
        <dbReference type="ARBA" id="ARBA00022527"/>
    </source>
</evidence>
<keyword evidence="7" id="KW-0677">Repeat</keyword>
<keyword evidence="3" id="KW-0597">Phosphoprotein</keyword>
<evidence type="ECO:0000313" key="21">
    <source>
        <dbReference type="Proteomes" id="UP001231189"/>
    </source>
</evidence>
<proteinExistence type="predicted"/>
<dbReference type="Gene3D" id="3.30.200.20">
    <property type="entry name" value="Phosphorylase Kinase, domain 1"/>
    <property type="match status" value="1"/>
</dbReference>
<dbReference type="GO" id="GO:0004674">
    <property type="term" value="F:protein serine/threonine kinase activity"/>
    <property type="evidence" value="ECO:0007669"/>
    <property type="project" value="UniProtKB-KW"/>
</dbReference>
<dbReference type="GO" id="GO:0005886">
    <property type="term" value="C:plasma membrane"/>
    <property type="evidence" value="ECO:0007669"/>
    <property type="project" value="TreeGrafter"/>
</dbReference>
<evidence type="ECO:0000256" key="3">
    <source>
        <dbReference type="ARBA" id="ARBA00022553"/>
    </source>
</evidence>
<keyword evidence="4" id="KW-0808">Transferase</keyword>
<keyword evidence="13" id="KW-0675">Receptor</keyword>
<dbReference type="InterPro" id="IPR002902">
    <property type="entry name" value="GNK2"/>
</dbReference>
<dbReference type="InterPro" id="IPR017441">
    <property type="entry name" value="Protein_kinase_ATP_BS"/>
</dbReference>
<dbReference type="AlphaFoldDB" id="A0AAD8WG17"/>
<evidence type="ECO:0000256" key="10">
    <source>
        <dbReference type="ARBA" id="ARBA00022840"/>
    </source>
</evidence>
<dbReference type="PROSITE" id="PS00108">
    <property type="entry name" value="PROTEIN_KINASE_ST"/>
    <property type="match status" value="1"/>
</dbReference>
<feature type="domain" description="Gnk2-homologous" evidence="19">
    <location>
        <begin position="33"/>
        <end position="137"/>
    </location>
</feature>
<dbReference type="FunFam" id="3.30.200.20:FF:000142">
    <property type="entry name" value="Cysteine-rich receptor-like protein kinase 10"/>
    <property type="match status" value="1"/>
</dbReference>
<evidence type="ECO:0000259" key="19">
    <source>
        <dbReference type="PROSITE" id="PS51473"/>
    </source>
</evidence>
<evidence type="ECO:0000256" key="16">
    <source>
        <dbReference type="SAM" id="Phobius"/>
    </source>
</evidence>
<dbReference type="Gene3D" id="1.10.510.10">
    <property type="entry name" value="Transferase(Phosphotransferase) domain 1"/>
    <property type="match status" value="1"/>
</dbReference>
<keyword evidence="5 16" id="KW-0812">Transmembrane</keyword>
<evidence type="ECO:0000256" key="12">
    <source>
        <dbReference type="ARBA" id="ARBA00023136"/>
    </source>
</evidence>
<accession>A0AAD8WG17</accession>
<evidence type="ECO:0000256" key="11">
    <source>
        <dbReference type="ARBA" id="ARBA00022989"/>
    </source>
</evidence>
<evidence type="ECO:0000256" key="14">
    <source>
        <dbReference type="ARBA" id="ARBA00023180"/>
    </source>
</evidence>
<protein>
    <recommendedName>
        <fullName evidence="22">Cysteine-rich receptor-like protein kinase 10</fullName>
    </recommendedName>
</protein>
<dbReference type="PANTHER" id="PTHR27002:SF711">
    <property type="entry name" value="OS10G0327000 PROTEIN"/>
    <property type="match status" value="1"/>
</dbReference>
<dbReference type="InterPro" id="IPR011009">
    <property type="entry name" value="Kinase-like_dom_sf"/>
</dbReference>
<dbReference type="CDD" id="cd14066">
    <property type="entry name" value="STKc_IRAK"/>
    <property type="match status" value="1"/>
</dbReference>
<evidence type="ECO:0000256" key="4">
    <source>
        <dbReference type="ARBA" id="ARBA00022679"/>
    </source>
</evidence>
<evidence type="ECO:0000256" key="9">
    <source>
        <dbReference type="ARBA" id="ARBA00022777"/>
    </source>
</evidence>
<dbReference type="GO" id="GO:0009737">
    <property type="term" value="P:response to abscisic acid"/>
    <property type="evidence" value="ECO:0007669"/>
    <property type="project" value="UniProtKB-ARBA"/>
</dbReference>
<comment type="subcellular location">
    <subcellularLocation>
        <location evidence="1">Membrane</location>
        <topology evidence="1">Single-pass membrane protein</topology>
    </subcellularLocation>
</comment>
<evidence type="ECO:0000256" key="17">
    <source>
        <dbReference type="SAM" id="SignalP"/>
    </source>
</evidence>
<feature type="signal peptide" evidence="17">
    <location>
        <begin position="1"/>
        <end position="27"/>
    </location>
</feature>
<name>A0AAD8WG17_LOLMU</name>
<evidence type="ECO:0000259" key="18">
    <source>
        <dbReference type="PROSITE" id="PS50011"/>
    </source>
</evidence>
<keyword evidence="2" id="KW-0723">Serine/threonine-protein kinase</keyword>
<dbReference type="SUPFAM" id="SSF56112">
    <property type="entry name" value="Protein kinase-like (PK-like)"/>
    <property type="match status" value="1"/>
</dbReference>
<dbReference type="GO" id="GO:0005524">
    <property type="term" value="F:ATP binding"/>
    <property type="evidence" value="ECO:0007669"/>
    <property type="project" value="UniProtKB-UniRule"/>
</dbReference>
<keyword evidence="8 15" id="KW-0547">Nucleotide-binding</keyword>
<evidence type="ECO:0000256" key="15">
    <source>
        <dbReference type="PROSITE-ProRule" id="PRU10141"/>
    </source>
</evidence>
<dbReference type="InterPro" id="IPR008271">
    <property type="entry name" value="Ser/Thr_kinase_AS"/>
</dbReference>
<dbReference type="Gene3D" id="3.30.430.20">
    <property type="entry name" value="Gnk2 domain, C-X8-C-X2-C motif"/>
    <property type="match status" value="2"/>
</dbReference>
<comment type="caution">
    <text evidence="20">The sequence shown here is derived from an EMBL/GenBank/DDBJ whole genome shotgun (WGS) entry which is preliminary data.</text>
</comment>
<keyword evidence="12 16" id="KW-0472">Membrane</keyword>
<dbReference type="PANTHER" id="PTHR27002">
    <property type="entry name" value="RECEPTOR-LIKE SERINE/THREONINE-PROTEIN KINASE SD1-8"/>
    <property type="match status" value="1"/>
</dbReference>
<dbReference type="Pfam" id="PF00069">
    <property type="entry name" value="Pkinase"/>
    <property type="match status" value="1"/>
</dbReference>
<dbReference type="SMART" id="SM00220">
    <property type="entry name" value="S_TKc"/>
    <property type="match status" value="1"/>
</dbReference>
<dbReference type="InterPro" id="IPR038408">
    <property type="entry name" value="GNK2_sf"/>
</dbReference>
<dbReference type="Pfam" id="PF01657">
    <property type="entry name" value="Stress-antifung"/>
    <property type="match status" value="2"/>
</dbReference>
<organism evidence="20 21">
    <name type="scientific">Lolium multiflorum</name>
    <name type="common">Italian ryegrass</name>
    <name type="synonym">Lolium perenne subsp. multiflorum</name>
    <dbReference type="NCBI Taxonomy" id="4521"/>
    <lineage>
        <taxon>Eukaryota</taxon>
        <taxon>Viridiplantae</taxon>
        <taxon>Streptophyta</taxon>
        <taxon>Embryophyta</taxon>
        <taxon>Tracheophyta</taxon>
        <taxon>Spermatophyta</taxon>
        <taxon>Magnoliopsida</taxon>
        <taxon>Liliopsida</taxon>
        <taxon>Poales</taxon>
        <taxon>Poaceae</taxon>
        <taxon>BOP clade</taxon>
        <taxon>Pooideae</taxon>
        <taxon>Poodae</taxon>
        <taxon>Poeae</taxon>
        <taxon>Poeae Chloroplast Group 2 (Poeae type)</taxon>
        <taxon>Loliodinae</taxon>
        <taxon>Loliinae</taxon>
        <taxon>Lolium</taxon>
    </lineage>
</organism>
<evidence type="ECO:0000256" key="7">
    <source>
        <dbReference type="ARBA" id="ARBA00022737"/>
    </source>
</evidence>
<gene>
    <name evidence="20" type="ORF">QYE76_049411</name>
</gene>
<keyword evidence="21" id="KW-1185">Reference proteome</keyword>
<reference evidence="20" key="1">
    <citation type="submission" date="2023-07" db="EMBL/GenBank/DDBJ databases">
        <title>A chromosome-level genome assembly of Lolium multiflorum.</title>
        <authorList>
            <person name="Chen Y."/>
            <person name="Copetti D."/>
            <person name="Kolliker R."/>
            <person name="Studer B."/>
        </authorList>
    </citation>
    <scope>NUCLEOTIDE SEQUENCE</scope>
    <source>
        <strain evidence="20">02402/16</strain>
        <tissue evidence="20">Leaf</tissue>
    </source>
</reference>
<dbReference type="CDD" id="cd23509">
    <property type="entry name" value="Gnk2-like"/>
    <property type="match status" value="2"/>
</dbReference>
<dbReference type="PROSITE" id="PS50011">
    <property type="entry name" value="PROTEIN_KINASE_DOM"/>
    <property type="match status" value="1"/>
</dbReference>
<dbReference type="Proteomes" id="UP001231189">
    <property type="component" value="Unassembled WGS sequence"/>
</dbReference>
<feature type="binding site" evidence="15">
    <location>
        <position position="379"/>
    </location>
    <ligand>
        <name>ATP</name>
        <dbReference type="ChEBI" id="CHEBI:30616"/>
    </ligand>
</feature>
<feature type="domain" description="Gnk2-homologous" evidence="19">
    <location>
        <begin position="143"/>
        <end position="261"/>
    </location>
</feature>
<feature type="transmembrane region" description="Helical" evidence="16">
    <location>
        <begin position="299"/>
        <end position="319"/>
    </location>
</feature>
<dbReference type="PROSITE" id="PS00107">
    <property type="entry name" value="PROTEIN_KINASE_ATP"/>
    <property type="match status" value="1"/>
</dbReference>
<evidence type="ECO:0000256" key="13">
    <source>
        <dbReference type="ARBA" id="ARBA00023170"/>
    </source>
</evidence>
<keyword evidence="10 15" id="KW-0067">ATP-binding</keyword>
<dbReference type="EMBL" id="JAUUTY010000003">
    <property type="protein sequence ID" value="KAK1661252.1"/>
    <property type="molecule type" value="Genomic_DNA"/>
</dbReference>
<feature type="chain" id="PRO_5042152448" description="Cysteine-rich receptor-like protein kinase 10" evidence="17">
    <location>
        <begin position="28"/>
        <end position="682"/>
    </location>
</feature>
<dbReference type="FunFam" id="1.10.510.10:FF:000343">
    <property type="entry name" value="Cysteine-rich receptor-like protein kinase 28"/>
    <property type="match status" value="1"/>
</dbReference>
<evidence type="ECO:0000313" key="20">
    <source>
        <dbReference type="EMBL" id="KAK1661252.1"/>
    </source>
</evidence>
<keyword evidence="9" id="KW-0418">Kinase</keyword>
<sequence>MEIRSVCTASIIVLLLSLSSFLKPSAGAAPSAQLVTWMCNNGTFYAPNSTYQSNVRSLLASLAANASRSLFSAGAVGASPDTVWGLALCRGDDTNGTDCASSCLALAPDVAFGRCMGVKDVTVFYDRCIVRFSFRDFLASRDNGQVQTSASQDTVTRDGDARRFDALVVSFVGALADWAAFNTTSRFATGVMVSDQGFPTTSNDVVHNINGLVQCTPDQAPAQCRECLQGLIDDMPAVFNGNVGGKVLAVWCYLRFKTSEFFDGTPMLKLVAPQLQPPTSTDITPGGNGTGWRQHAATVSAIILGAAFILACISMVLIWRNARTQFAYQEDDGPASLLFDLPTLRHATDNFAEENKLGHGGFGAVYKGVLPHGQQIAVKRLDKASVQGLKELRNELLLVAKLRHNNLTKLLGVCLKGGEKLLVYEYLANRSVDTFLFAPDIEKRRLLRWETRYHVIYGTARGLLYLHEDSQIKIIHRDLKASNILLDSHMNPKISDFGLARLFDRDRPSTITSQVVGTLGYMAPEYAVLGHLSVKTDVYSFGVLVLEIVTGRKNTDLFGESAVEEPSTLLSYVWDQWLKGTALETMDPLLDCEVAEENEALKCIHLGLLCVQENPADRPTMLDVLVMLHGHESSFEAPSKPAFTYAYGDQSSLDDTVSGSDRRAGEVVSSVNGMSVSEFQPR</sequence>
<dbReference type="PROSITE" id="PS51473">
    <property type="entry name" value="GNK2"/>
    <property type="match status" value="2"/>
</dbReference>
<feature type="domain" description="Protein kinase" evidence="18">
    <location>
        <begin position="351"/>
        <end position="634"/>
    </location>
</feature>
<evidence type="ECO:0000256" key="1">
    <source>
        <dbReference type="ARBA" id="ARBA00004167"/>
    </source>
</evidence>
<keyword evidence="11 16" id="KW-1133">Transmembrane helix</keyword>
<keyword evidence="14" id="KW-0325">Glycoprotein</keyword>
<evidence type="ECO:0000256" key="8">
    <source>
        <dbReference type="ARBA" id="ARBA00022741"/>
    </source>
</evidence>
<dbReference type="InterPro" id="IPR000719">
    <property type="entry name" value="Prot_kinase_dom"/>
</dbReference>